<comment type="caution">
    <text evidence="2">The sequence shown here is derived from an EMBL/GenBank/DDBJ whole genome shotgun (WGS) entry which is preliminary data.</text>
</comment>
<evidence type="ECO:0000313" key="3">
    <source>
        <dbReference type="Proteomes" id="UP001149165"/>
    </source>
</evidence>
<name>A0A9W9GBY3_9EURO</name>
<accession>A0A9W9GBY3</accession>
<feature type="compositionally biased region" description="Basic and acidic residues" evidence="1">
    <location>
        <begin position="12"/>
        <end position="23"/>
    </location>
</feature>
<keyword evidence="3" id="KW-1185">Reference proteome</keyword>
<dbReference type="EMBL" id="JAPQKH010000001">
    <property type="protein sequence ID" value="KAJ5115761.1"/>
    <property type="molecule type" value="Genomic_DNA"/>
</dbReference>
<organism evidence="2 3">
    <name type="scientific">Penicillium angulare</name>
    <dbReference type="NCBI Taxonomy" id="116970"/>
    <lineage>
        <taxon>Eukaryota</taxon>
        <taxon>Fungi</taxon>
        <taxon>Dikarya</taxon>
        <taxon>Ascomycota</taxon>
        <taxon>Pezizomycotina</taxon>
        <taxon>Eurotiomycetes</taxon>
        <taxon>Eurotiomycetidae</taxon>
        <taxon>Eurotiales</taxon>
        <taxon>Aspergillaceae</taxon>
        <taxon>Penicillium</taxon>
    </lineage>
</organism>
<evidence type="ECO:0000313" key="2">
    <source>
        <dbReference type="EMBL" id="KAJ5115761.1"/>
    </source>
</evidence>
<reference evidence="2" key="1">
    <citation type="submission" date="2022-11" db="EMBL/GenBank/DDBJ databases">
        <authorList>
            <person name="Petersen C."/>
        </authorList>
    </citation>
    <scope>NUCLEOTIDE SEQUENCE</scope>
    <source>
        <strain evidence="2">IBT 30069</strain>
    </source>
</reference>
<protein>
    <submittedName>
        <fullName evidence="2">Uncharacterized protein</fullName>
    </submittedName>
</protein>
<feature type="compositionally biased region" description="Polar residues" evidence="1">
    <location>
        <begin position="1"/>
        <end position="10"/>
    </location>
</feature>
<dbReference type="AlphaFoldDB" id="A0A9W9GBY3"/>
<evidence type="ECO:0000256" key="1">
    <source>
        <dbReference type="SAM" id="MobiDB-lite"/>
    </source>
</evidence>
<reference evidence="2" key="2">
    <citation type="journal article" date="2023" name="IMA Fungus">
        <title>Comparative genomic study of the Penicillium genus elucidates a diverse pangenome and 15 lateral gene transfer events.</title>
        <authorList>
            <person name="Petersen C."/>
            <person name="Sorensen T."/>
            <person name="Nielsen M.R."/>
            <person name="Sondergaard T.E."/>
            <person name="Sorensen J.L."/>
            <person name="Fitzpatrick D.A."/>
            <person name="Frisvad J.C."/>
            <person name="Nielsen K.L."/>
        </authorList>
    </citation>
    <scope>NUCLEOTIDE SEQUENCE</scope>
    <source>
        <strain evidence="2">IBT 30069</strain>
    </source>
</reference>
<feature type="region of interest" description="Disordered" evidence="1">
    <location>
        <begin position="1"/>
        <end position="51"/>
    </location>
</feature>
<gene>
    <name evidence="2" type="ORF">N7456_000109</name>
</gene>
<sequence length="61" mass="6661">MSTVSGTLSPSGREKGADGELRCTRARGPSGMDHRQEIRSNDPFVSNNGNGLPYFLELEQH</sequence>
<dbReference type="Proteomes" id="UP001149165">
    <property type="component" value="Unassembled WGS sequence"/>
</dbReference>
<proteinExistence type="predicted"/>